<comment type="caution">
    <text evidence="1">The sequence shown here is derived from an EMBL/GenBank/DDBJ whole genome shotgun (WGS) entry which is preliminary data.</text>
</comment>
<evidence type="ECO:0000313" key="1">
    <source>
        <dbReference type="EMBL" id="GAA0390454.1"/>
    </source>
</evidence>
<name>A0ABP3I4N7_9ACTN</name>
<keyword evidence="2" id="KW-1185">Reference proteome</keyword>
<evidence type="ECO:0000313" key="2">
    <source>
        <dbReference type="Proteomes" id="UP001500879"/>
    </source>
</evidence>
<proteinExistence type="predicted"/>
<evidence type="ECO:0008006" key="3">
    <source>
        <dbReference type="Google" id="ProtNLM"/>
    </source>
</evidence>
<dbReference type="EMBL" id="BAAABX010000008">
    <property type="protein sequence ID" value="GAA0390454.1"/>
    <property type="molecule type" value="Genomic_DNA"/>
</dbReference>
<organism evidence="1 2">
    <name type="scientific">Streptomyces luteireticuli</name>
    <dbReference type="NCBI Taxonomy" id="173858"/>
    <lineage>
        <taxon>Bacteria</taxon>
        <taxon>Bacillati</taxon>
        <taxon>Actinomycetota</taxon>
        <taxon>Actinomycetes</taxon>
        <taxon>Kitasatosporales</taxon>
        <taxon>Streptomycetaceae</taxon>
        <taxon>Streptomyces</taxon>
    </lineage>
</organism>
<gene>
    <name evidence="1" type="ORF">GCM10010357_08890</name>
</gene>
<dbReference type="Proteomes" id="UP001500879">
    <property type="component" value="Unassembled WGS sequence"/>
</dbReference>
<protein>
    <recommendedName>
        <fullName evidence="3">DivIVA domain-containing protein</fullName>
    </recommendedName>
</protein>
<accession>A0ABP3I4N7</accession>
<reference evidence="2" key="1">
    <citation type="journal article" date="2019" name="Int. J. Syst. Evol. Microbiol.">
        <title>The Global Catalogue of Microorganisms (GCM) 10K type strain sequencing project: providing services to taxonomists for standard genome sequencing and annotation.</title>
        <authorList>
            <consortium name="The Broad Institute Genomics Platform"/>
            <consortium name="The Broad Institute Genome Sequencing Center for Infectious Disease"/>
            <person name="Wu L."/>
            <person name="Ma J."/>
        </authorList>
    </citation>
    <scope>NUCLEOTIDE SEQUENCE [LARGE SCALE GENOMIC DNA]</scope>
    <source>
        <strain evidence="2">JCM 4788</strain>
    </source>
</reference>
<sequence length="85" mass="9476">MAEPGPARSPGGMDEHPVFRFTNELMTVSELDRRAAGAFVRSVYQEGAHEGEQRVIVELHRRDRRIAELETELALLRGEDAEASG</sequence>